<evidence type="ECO:0000313" key="3">
    <source>
        <dbReference type="Proteomes" id="UP000887568"/>
    </source>
</evidence>
<dbReference type="SUPFAM" id="SSF81383">
    <property type="entry name" value="F-box domain"/>
    <property type="match status" value="1"/>
</dbReference>
<dbReference type="Proteomes" id="UP000887568">
    <property type="component" value="Unplaced"/>
</dbReference>
<dbReference type="EnsemblMetazoa" id="XM_038214273.1">
    <property type="protein sequence ID" value="XP_038070201.1"/>
    <property type="gene ID" value="LOC119739361"/>
</dbReference>
<evidence type="ECO:0000313" key="2">
    <source>
        <dbReference type="EnsemblMetazoa" id="XP_038070201.1"/>
    </source>
</evidence>
<dbReference type="AlphaFoldDB" id="A0A914B3X4"/>
<dbReference type="OrthoDB" id="10024886at2759"/>
<dbReference type="GO" id="GO:0019005">
    <property type="term" value="C:SCF ubiquitin ligase complex"/>
    <property type="evidence" value="ECO:0007669"/>
    <property type="project" value="TreeGrafter"/>
</dbReference>
<keyword evidence="3" id="KW-1185">Reference proteome</keyword>
<dbReference type="InterPro" id="IPR039588">
    <property type="entry name" value="FBXO4"/>
</dbReference>
<reference evidence="2" key="1">
    <citation type="submission" date="2022-11" db="UniProtKB">
        <authorList>
            <consortium name="EnsemblMetazoa"/>
        </authorList>
    </citation>
    <scope>IDENTIFICATION</scope>
</reference>
<proteinExistence type="predicted"/>
<dbReference type="PANTHER" id="PTHR16008:SF6">
    <property type="entry name" value="SI:DKEY-12E7.1"/>
    <property type="match status" value="1"/>
</dbReference>
<dbReference type="SMART" id="SM00256">
    <property type="entry name" value="FBOX"/>
    <property type="match status" value="1"/>
</dbReference>
<dbReference type="PROSITE" id="PS50181">
    <property type="entry name" value="FBOX"/>
    <property type="match status" value="1"/>
</dbReference>
<dbReference type="RefSeq" id="XP_038070201.1">
    <property type="nucleotide sequence ID" value="XM_038214273.1"/>
</dbReference>
<name>A0A914B3X4_PATMI</name>
<feature type="domain" description="F-box" evidence="1">
    <location>
        <begin position="40"/>
        <end position="86"/>
    </location>
</feature>
<dbReference type="InterPro" id="IPR001810">
    <property type="entry name" value="F-box_dom"/>
</dbReference>
<organism evidence="2 3">
    <name type="scientific">Patiria miniata</name>
    <name type="common">Bat star</name>
    <name type="synonym">Asterina miniata</name>
    <dbReference type="NCBI Taxonomy" id="46514"/>
    <lineage>
        <taxon>Eukaryota</taxon>
        <taxon>Metazoa</taxon>
        <taxon>Echinodermata</taxon>
        <taxon>Eleutherozoa</taxon>
        <taxon>Asterozoa</taxon>
        <taxon>Asteroidea</taxon>
        <taxon>Valvatacea</taxon>
        <taxon>Valvatida</taxon>
        <taxon>Asterinidae</taxon>
        <taxon>Patiria</taxon>
    </lineage>
</organism>
<accession>A0A914B3X4</accession>
<dbReference type="InterPro" id="IPR036047">
    <property type="entry name" value="F-box-like_dom_sf"/>
</dbReference>
<evidence type="ECO:0000259" key="1">
    <source>
        <dbReference type="PROSITE" id="PS50181"/>
    </source>
</evidence>
<dbReference type="Gene3D" id="1.20.1280.50">
    <property type="match status" value="1"/>
</dbReference>
<protein>
    <recommendedName>
        <fullName evidence="1">F-box domain-containing protein</fullName>
    </recommendedName>
</protein>
<dbReference type="GeneID" id="119739361"/>
<dbReference type="GO" id="GO:0000209">
    <property type="term" value="P:protein polyubiquitination"/>
    <property type="evidence" value="ECO:0007669"/>
    <property type="project" value="TreeGrafter"/>
</dbReference>
<sequence length="384" mass="44883">MSANNKKMFRRERRGFKSKVLLTMRRRKFLGQRDQKQDDIFPFGELPNECKVKILAYLTDKEKCTAALVCTSWTDLIRTPCLWTKADFVELLYHQKSRHIPIPSPALECQVLKEKVKNFVFHLVSRQALLRELLFEFDLHEGDEIWLKLLVYLLQMTHAQELHTIQCNWTYTPHIPWFLSGAAVDAKESRVTSFHKLLMILQESSPGIQGFTMPFDWSPCSISLLCRFKSITTLELSKYWVFHGLPQRLLNRLLQELPKLRRFKLEVAVPFRDSELYPQYTMSSETLEELDIAACSGFFLWSVTLPNLKRFCDARTAWTGPILPRKALKIQCLYNVVRNGAPKLNIFNTSPLREGWRESCPSELEDVLRATCYCERHKSSPLIF</sequence>
<dbReference type="GO" id="GO:0031146">
    <property type="term" value="P:SCF-dependent proteasomal ubiquitin-dependent protein catabolic process"/>
    <property type="evidence" value="ECO:0007669"/>
    <property type="project" value="InterPro"/>
</dbReference>
<dbReference type="PANTHER" id="PTHR16008">
    <property type="entry name" value="F-BOX ONLY PROTEIN 4"/>
    <property type="match status" value="1"/>
</dbReference>
<dbReference type="Pfam" id="PF12937">
    <property type="entry name" value="F-box-like"/>
    <property type="match status" value="1"/>
</dbReference>
<dbReference type="OMA" id="THSCPRI"/>